<dbReference type="Proteomes" id="UP000077013">
    <property type="component" value="Unassembled WGS sequence"/>
</dbReference>
<dbReference type="InterPro" id="IPR016786">
    <property type="entry name" value="YdeI_bac"/>
</dbReference>
<reference evidence="2 3" key="1">
    <citation type="submission" date="2016-02" db="EMBL/GenBank/DDBJ databases">
        <title>Ulvibacter sp. LPB0005, isolated from Thais luteostoma.</title>
        <authorList>
            <person name="Shin S.-K."/>
            <person name="Yi H."/>
        </authorList>
    </citation>
    <scope>NUCLEOTIDE SEQUENCE [LARGE SCALE GENOMIC DNA]</scope>
    <source>
        <strain evidence="2 3">LPB0005</strain>
    </source>
</reference>
<organism evidence="2 3">
    <name type="scientific">Cochleicola gelatinilyticus</name>
    <dbReference type="NCBI Taxonomy" id="1763537"/>
    <lineage>
        <taxon>Bacteria</taxon>
        <taxon>Pseudomonadati</taxon>
        <taxon>Bacteroidota</taxon>
        <taxon>Flavobacteriia</taxon>
        <taxon>Flavobacteriales</taxon>
        <taxon>Flavobacteriaceae</taxon>
        <taxon>Cochleicola</taxon>
    </lineage>
</organism>
<dbReference type="Pfam" id="PF13376">
    <property type="entry name" value="OmdA"/>
    <property type="match status" value="1"/>
</dbReference>
<accession>A0A167HQQ6</accession>
<gene>
    <name evidence="2" type="ORF">ULVI_09800</name>
</gene>
<dbReference type="PIRSF" id="PIRSF021308">
    <property type="entry name" value="UCP021308"/>
    <property type="match status" value="1"/>
</dbReference>
<name>A0A167HQQ6_9FLAO</name>
<dbReference type="Gene3D" id="3.90.1150.200">
    <property type="match status" value="1"/>
</dbReference>
<feature type="domain" description="YdhG-like" evidence="1">
    <location>
        <begin position="17"/>
        <end position="113"/>
    </location>
</feature>
<dbReference type="AlphaFoldDB" id="A0A167HQQ6"/>
<evidence type="ECO:0000313" key="2">
    <source>
        <dbReference type="EMBL" id="OAB78865.1"/>
    </source>
</evidence>
<sequence length="198" mass="23150">MTDAEKIEEYLEKHLTWKDKLQKLRTLLTSTDLKEEVKWGAPAYTLNGKILIGLGAFKNHMGIWFHQGVFLKDKENQLLNAQEEKTKALRQWRFHQEDVIDTSLVLKYINETIKNAREGKEYKPVRTKEVVLPQLLKDVFKLDKKLETSFKALSLGKQKDYAEHINSAKREATKQNRLEKIKPMILQGVGLHDKYKNC</sequence>
<dbReference type="STRING" id="1763537.ULVI_09800"/>
<keyword evidence="3" id="KW-1185">Reference proteome</keyword>
<dbReference type="EMBL" id="LRXL01000037">
    <property type="protein sequence ID" value="OAB78865.1"/>
    <property type="molecule type" value="Genomic_DNA"/>
</dbReference>
<evidence type="ECO:0000313" key="3">
    <source>
        <dbReference type="Proteomes" id="UP000077013"/>
    </source>
</evidence>
<dbReference type="SUPFAM" id="SSF159888">
    <property type="entry name" value="YdhG-like"/>
    <property type="match status" value="1"/>
</dbReference>
<comment type="caution">
    <text evidence="2">The sequence shown here is derived from an EMBL/GenBank/DDBJ whole genome shotgun (WGS) entry which is preliminary data.</text>
</comment>
<protein>
    <recommendedName>
        <fullName evidence="1">YdhG-like domain-containing protein</fullName>
    </recommendedName>
</protein>
<dbReference type="RefSeq" id="WP_068592278.1">
    <property type="nucleotide sequence ID" value="NZ_LRXL01000037.1"/>
</dbReference>
<evidence type="ECO:0000259" key="1">
    <source>
        <dbReference type="Pfam" id="PF08818"/>
    </source>
</evidence>
<dbReference type="Pfam" id="PF08818">
    <property type="entry name" value="DUF1801"/>
    <property type="match status" value="1"/>
</dbReference>
<dbReference type="OrthoDB" id="214150at2"/>
<dbReference type="InterPro" id="IPR014922">
    <property type="entry name" value="YdhG-like"/>
</dbReference>
<proteinExistence type="predicted"/>